<name>A0ABD8AMQ8_PAEAM</name>
<gene>
    <name evidence="2" type="ORF">V6668_19345</name>
</gene>
<dbReference type="RefSeq" id="WP_076328287.1">
    <property type="nucleotide sequence ID" value="NZ_CP145892.1"/>
</dbReference>
<dbReference type="Proteomes" id="UP001364764">
    <property type="component" value="Chromosome"/>
</dbReference>
<dbReference type="EMBL" id="CP145892">
    <property type="protein sequence ID" value="WWP18653.1"/>
    <property type="molecule type" value="Genomic_DNA"/>
</dbReference>
<organism evidence="2 3">
    <name type="scientific">Paenibacillus amylolyticus</name>
    <dbReference type="NCBI Taxonomy" id="1451"/>
    <lineage>
        <taxon>Bacteria</taxon>
        <taxon>Bacillati</taxon>
        <taxon>Bacillota</taxon>
        <taxon>Bacilli</taxon>
        <taxon>Bacillales</taxon>
        <taxon>Paenibacillaceae</taxon>
        <taxon>Paenibacillus</taxon>
    </lineage>
</organism>
<protein>
    <recommendedName>
        <fullName evidence="4">PA14 domain-containing protein</fullName>
    </recommendedName>
</protein>
<proteinExistence type="predicted"/>
<feature type="region of interest" description="Disordered" evidence="1">
    <location>
        <begin position="826"/>
        <end position="846"/>
    </location>
</feature>
<sequence>MGHTFGLFSKSQKGVLFANMRAKIADESYGNPNNPAYLPQSPNAPRSETDRHGEENNPILGDPGYGQIGRWQTVQLDALENSIDQIIEQYLKDKSWYASVRCREALWNMYRRIEWWVEQQQPPDKTQYQRVLQMIKDCIHKILENAQKPGGSHHGVSLPVCPAPYYHHFSGNYFNHFDATVYEIPLFSMKKDVPFSNKFPDFFRYVSSTEDQEWVAVHSVGRNEQSGSEMILKLDLGLLEIGNSSKITFNWRVKRYGQIRFKYLASAKRGNGMLFYINGQQVGGEWSENSGWQEAAFTLQPGQMYKFDWLIRKMRPEVWQNNGIYIKDVEVVEIVDTRKPPAPKDYDLDGEDVYEYGNWVVRSPQSVAQAHFKGQFITDDLRKKTMTMDLDNECDGTVSFAYKMGVDEEPYPDHDYQLFFDDKMLERTQRGDGDHGSYATSVHGVEWRLNGEYSETETNQAKIEYEIVAGPDTTVDLRGSLEVTCPPREIDHWEPFHYGQGIGKYQWLMSGNPRWIRKEDILRLDEPTEGNMIAQTEVILDHEGWFVFSYAHLLRPTEAFEVKVNGMLVHYTSMQSARELVRIPLEAGHNIIEFHIQDRLTEEPFKYQKNHLFTYGNNTGNTYRTTSPLGSYVDVTRGWDVTDAGASTQTNGDTITYSAELNPGAKLKIKEHMRIYPAMDSNYDPDKGTSRDIEIFGELFNKKDVYKPSLKFIGGWKWKDIKPPQYNPDNPPDPIPVGDGVMWAQGHNQNFICEFTASMNNSGYICWQYGGDFDTGEKLELQIDGISVWTGSQSNGDKGTDCMYPLPAGNHIFRWIYQDGKAYTPSARSSGGSGGSGNTGGDGTANEQIRDVVTDPFGQSCFPAGTQTHKIQYGQVPYDGNSAQSSQWGWKNDGLIYSDNGMQGIKVLDEGKTVTRYFKAPPTGSILYNEQITVYPVKNKKVQGLRKIIPTIIPSSGVRYPKFLGTSYCSINVKGTEPGDNNSDFDSKYTKKIEISFHCEGKFRLNYKFISYLVDKNPRAKLRVYFYPEGQSKQKKLIHEENNNRGYNSTTVDYDSFTNEFWEKSAASYQSDVINVPRPGRYTVSIGVTDTYPDNDQNKQNVRYHATIGNLQIHTEDPYSKNENSLIGYPDYDYETKVQAVIWDLTLDMQAGSATYNLLNGEPRKFTDSFKTLTPGHTYRIEYTLHKKRGETTASGLDAGGFTLSGGSFLETWDAFCGDAQGLLYGEGESPHPSEDSWNPPGPVTTAPDGGSHAWLDVIRLYKNTSRACSGTKIVIETLEEGQVIDTRPFTNEDDQIISIEVENTSDQKKSYEVRIRFEQGCPGDGAMIWGGSMQLDDISKLDPSWAEVTHFEVWNNKPIWMGGCDNSNMRVKITREDGKVLWDEKYYGDGYRGFELNNLAPKPYSKYKVEITIDQKGQISDWTGKRYLTTFRVHDFKAYERWVWVPEPFDCQLDFFIDDELIKTFTQEGGYYTFSHPVPKGKHEFKWVFTSLQEVGTRSYEYANLDWMELTNWICDDVYVIPYCEGGGGDKCVEALIKCLLEVWKARPKMCVIGKRIWLFT</sequence>
<feature type="compositionally biased region" description="Polar residues" evidence="1">
    <location>
        <begin position="30"/>
        <end position="46"/>
    </location>
</feature>
<accession>A0ABD8AMQ8</accession>
<reference evidence="2 3" key="1">
    <citation type="submission" date="2024-02" db="EMBL/GenBank/DDBJ databases">
        <title>Complete sequences of two Paenibacillus sp. strains and one Lysinibacillus strain isolated from the environment on STAA medium highlight biotechnological potential.</title>
        <authorList>
            <person name="Attere S.A."/>
            <person name="Piche L.C."/>
            <person name="Intertaglia L."/>
            <person name="Lami R."/>
            <person name="Charette S.J."/>
            <person name="Vincent A.T."/>
        </authorList>
    </citation>
    <scope>NUCLEOTIDE SEQUENCE [LARGE SCALE GENOMIC DNA]</scope>
    <source>
        <strain evidence="2 3">Y5S-7</strain>
    </source>
</reference>
<evidence type="ECO:0008006" key="4">
    <source>
        <dbReference type="Google" id="ProtNLM"/>
    </source>
</evidence>
<evidence type="ECO:0000313" key="2">
    <source>
        <dbReference type="EMBL" id="WWP18653.1"/>
    </source>
</evidence>
<dbReference type="GeneID" id="93477668"/>
<evidence type="ECO:0000313" key="3">
    <source>
        <dbReference type="Proteomes" id="UP001364764"/>
    </source>
</evidence>
<evidence type="ECO:0000256" key="1">
    <source>
        <dbReference type="SAM" id="MobiDB-lite"/>
    </source>
</evidence>
<feature type="compositionally biased region" description="Gly residues" evidence="1">
    <location>
        <begin position="831"/>
        <end position="843"/>
    </location>
</feature>
<feature type="region of interest" description="Disordered" evidence="1">
    <location>
        <begin position="29"/>
        <end position="64"/>
    </location>
</feature>